<protein>
    <submittedName>
        <fullName evidence="4">MmgE/PrpD family protein</fullName>
    </submittedName>
</protein>
<evidence type="ECO:0000259" key="2">
    <source>
        <dbReference type="Pfam" id="PF03972"/>
    </source>
</evidence>
<evidence type="ECO:0000256" key="1">
    <source>
        <dbReference type="ARBA" id="ARBA00006174"/>
    </source>
</evidence>
<comment type="similarity">
    <text evidence="1">Belongs to the PrpD family.</text>
</comment>
<dbReference type="PANTHER" id="PTHR16943:SF8">
    <property type="entry name" value="2-METHYLCITRATE DEHYDRATASE"/>
    <property type="match status" value="1"/>
</dbReference>
<dbReference type="InterPro" id="IPR036148">
    <property type="entry name" value="MmgE/PrpD_sf"/>
</dbReference>
<evidence type="ECO:0000259" key="3">
    <source>
        <dbReference type="Pfam" id="PF19305"/>
    </source>
</evidence>
<dbReference type="OrthoDB" id="5415580at2"/>
<sequence length="433" mass="45193">MSNRPPSLTQGLDALIRAKPIAASDRRAAALFVLDALANALAGRNSPPGRILLDWAGAEARDAAGRAFLVGALTHILEVDDLHRASVVHPGCVVVPAAHAVAARAGLSGHDFLDAVLWGFEACCRVGSAVGTAHYRIWHNTATCGPYGSAMAAARLNALGPAATVDALGNAGSQSSGLWQFMETGAMTKHLHAGHAASAGVLAADLAARGFSGPPQILEGDKGFFRAACPDARPDEVLAQPDAPWALTLTSIKPWPSCRHTHPAIDAALELSPRLDGTVIERVEVATYGAAIDVCDRPVPTSPYEAKFSLQHCVAAALGDGRVDFASFEAPARARHGALRARVAIAAADPYASAYPQAWGSAVKVRLGDGTIIEADRRDAYGDPEAPLDEAAMVAKARMLLAHGAVADADRFIEQVMTLADDGPLPDLPLRQR</sequence>
<dbReference type="InterPro" id="IPR045336">
    <property type="entry name" value="MmgE_PrpD_N"/>
</dbReference>
<evidence type="ECO:0000313" key="4">
    <source>
        <dbReference type="EMBL" id="RJF89941.1"/>
    </source>
</evidence>
<dbReference type="EMBL" id="QYUK01000011">
    <property type="protein sequence ID" value="RJF89941.1"/>
    <property type="molecule type" value="Genomic_DNA"/>
</dbReference>
<comment type="caution">
    <text evidence="4">The sequence shown here is derived from an EMBL/GenBank/DDBJ whole genome shotgun (WGS) entry which is preliminary data.</text>
</comment>
<evidence type="ECO:0000313" key="5">
    <source>
        <dbReference type="Proteomes" id="UP000284605"/>
    </source>
</evidence>
<accession>A0A418WIR9</accession>
<dbReference type="InterPro" id="IPR005656">
    <property type="entry name" value="MmgE_PrpD"/>
</dbReference>
<dbReference type="InterPro" id="IPR045337">
    <property type="entry name" value="MmgE_PrpD_C"/>
</dbReference>
<dbReference type="RefSeq" id="WP_119778006.1">
    <property type="nucleotide sequence ID" value="NZ_QYUK01000011.1"/>
</dbReference>
<dbReference type="PANTHER" id="PTHR16943">
    <property type="entry name" value="2-METHYLCITRATE DEHYDRATASE-RELATED"/>
    <property type="match status" value="1"/>
</dbReference>
<dbReference type="SUPFAM" id="SSF103378">
    <property type="entry name" value="2-methylcitrate dehydratase PrpD"/>
    <property type="match status" value="1"/>
</dbReference>
<name>A0A418WIR9_9PROT</name>
<reference evidence="4 5" key="1">
    <citation type="submission" date="2018-09" db="EMBL/GenBank/DDBJ databases">
        <authorList>
            <person name="Zhu H."/>
        </authorList>
    </citation>
    <scope>NUCLEOTIDE SEQUENCE [LARGE SCALE GENOMIC DNA]</scope>
    <source>
        <strain evidence="4 5">K1W22B-8</strain>
    </source>
</reference>
<feature type="domain" description="MmgE/PrpD N-terminal" evidence="2">
    <location>
        <begin position="24"/>
        <end position="234"/>
    </location>
</feature>
<dbReference type="InterPro" id="IPR042188">
    <property type="entry name" value="MmgE/PrpD_sf_2"/>
</dbReference>
<dbReference type="Gene3D" id="1.10.4100.10">
    <property type="entry name" value="2-methylcitrate dehydratase PrpD"/>
    <property type="match status" value="1"/>
</dbReference>
<gene>
    <name evidence="4" type="ORF">D3874_10285</name>
</gene>
<dbReference type="Gene3D" id="3.30.1330.120">
    <property type="entry name" value="2-methylcitrate dehydratase PrpD"/>
    <property type="match status" value="1"/>
</dbReference>
<proteinExistence type="inferred from homology"/>
<keyword evidence="5" id="KW-1185">Reference proteome</keyword>
<dbReference type="Pfam" id="PF19305">
    <property type="entry name" value="MmgE_PrpD_C"/>
    <property type="match status" value="1"/>
</dbReference>
<organism evidence="4 5">
    <name type="scientific">Oleomonas cavernae</name>
    <dbReference type="NCBI Taxonomy" id="2320859"/>
    <lineage>
        <taxon>Bacteria</taxon>
        <taxon>Pseudomonadati</taxon>
        <taxon>Pseudomonadota</taxon>
        <taxon>Alphaproteobacteria</taxon>
        <taxon>Acetobacterales</taxon>
        <taxon>Acetobacteraceae</taxon>
        <taxon>Oleomonas</taxon>
    </lineage>
</organism>
<dbReference type="Proteomes" id="UP000284605">
    <property type="component" value="Unassembled WGS sequence"/>
</dbReference>
<dbReference type="AlphaFoldDB" id="A0A418WIR9"/>
<feature type="domain" description="MmgE/PrpD C-terminal" evidence="3">
    <location>
        <begin position="255"/>
        <end position="416"/>
    </location>
</feature>
<dbReference type="Pfam" id="PF03972">
    <property type="entry name" value="MmgE_PrpD_N"/>
    <property type="match status" value="1"/>
</dbReference>
<dbReference type="GO" id="GO:0016829">
    <property type="term" value="F:lyase activity"/>
    <property type="evidence" value="ECO:0007669"/>
    <property type="project" value="InterPro"/>
</dbReference>
<dbReference type="InterPro" id="IPR042183">
    <property type="entry name" value="MmgE/PrpD_sf_1"/>
</dbReference>